<sequence>MKVVLRTFASLGLLCLLILILTPSNARAATKPASSTTISAGSYIITVNLSQDPPYTDQPFTVSIMPQNKTIQLSGKIIMEPGSGTDGTNLPTDLTAAGDGTLQATVHIPVRGAWNIAIQLAGPQGTGQASIPVVVGAPGAMPPWVAWTIGASPLVLIAFWVWHQHRYRRKLLSTPISA</sequence>
<reference evidence="3 4" key="1">
    <citation type="submission" date="2019-01" db="EMBL/GenBank/DDBJ databases">
        <title>Draft genome sequence of Dictyobacter sp. Uno17.</title>
        <authorList>
            <person name="Wang C.M."/>
            <person name="Zheng Y."/>
            <person name="Sakai Y."/>
            <person name="Abe K."/>
            <person name="Yokota A."/>
            <person name="Yabe S."/>
        </authorList>
    </citation>
    <scope>NUCLEOTIDE SEQUENCE [LARGE SCALE GENOMIC DNA]</scope>
    <source>
        <strain evidence="3 4">Uno17</strain>
    </source>
</reference>
<protein>
    <recommendedName>
        <fullName evidence="5">YtkA-like domain-containing protein</fullName>
    </recommendedName>
</protein>
<accession>A0A5A5TA23</accession>
<dbReference type="RefSeq" id="WP_149401191.1">
    <property type="nucleotide sequence ID" value="NZ_BIXY01000019.1"/>
</dbReference>
<evidence type="ECO:0000313" key="3">
    <source>
        <dbReference type="EMBL" id="GCF08197.1"/>
    </source>
</evidence>
<dbReference type="EMBL" id="BIXY01000019">
    <property type="protein sequence ID" value="GCF08197.1"/>
    <property type="molecule type" value="Genomic_DNA"/>
</dbReference>
<feature type="chain" id="PRO_5022745734" description="YtkA-like domain-containing protein" evidence="2">
    <location>
        <begin position="29"/>
        <end position="178"/>
    </location>
</feature>
<evidence type="ECO:0000313" key="4">
    <source>
        <dbReference type="Proteomes" id="UP000322530"/>
    </source>
</evidence>
<comment type="caution">
    <text evidence="3">The sequence shown here is derived from an EMBL/GenBank/DDBJ whole genome shotgun (WGS) entry which is preliminary data.</text>
</comment>
<evidence type="ECO:0000256" key="1">
    <source>
        <dbReference type="SAM" id="Phobius"/>
    </source>
</evidence>
<organism evidence="3 4">
    <name type="scientific">Dictyobacter arantiisoli</name>
    <dbReference type="NCBI Taxonomy" id="2014874"/>
    <lineage>
        <taxon>Bacteria</taxon>
        <taxon>Bacillati</taxon>
        <taxon>Chloroflexota</taxon>
        <taxon>Ktedonobacteria</taxon>
        <taxon>Ktedonobacterales</taxon>
        <taxon>Dictyobacteraceae</taxon>
        <taxon>Dictyobacter</taxon>
    </lineage>
</organism>
<feature type="transmembrane region" description="Helical" evidence="1">
    <location>
        <begin position="144"/>
        <end position="162"/>
    </location>
</feature>
<dbReference type="Proteomes" id="UP000322530">
    <property type="component" value="Unassembled WGS sequence"/>
</dbReference>
<proteinExistence type="predicted"/>
<keyword evidence="1" id="KW-0812">Transmembrane</keyword>
<evidence type="ECO:0000256" key="2">
    <source>
        <dbReference type="SAM" id="SignalP"/>
    </source>
</evidence>
<keyword evidence="2" id="KW-0732">Signal</keyword>
<name>A0A5A5TA23_9CHLR</name>
<keyword evidence="4" id="KW-1185">Reference proteome</keyword>
<keyword evidence="1" id="KW-1133">Transmembrane helix</keyword>
<gene>
    <name evidence="3" type="ORF">KDI_17610</name>
</gene>
<dbReference type="AlphaFoldDB" id="A0A5A5TA23"/>
<dbReference type="OrthoDB" id="159579at2"/>
<keyword evidence="1" id="KW-0472">Membrane</keyword>
<evidence type="ECO:0008006" key="5">
    <source>
        <dbReference type="Google" id="ProtNLM"/>
    </source>
</evidence>
<feature type="signal peptide" evidence="2">
    <location>
        <begin position="1"/>
        <end position="28"/>
    </location>
</feature>